<dbReference type="EMBL" id="AP024849">
    <property type="protein sequence ID" value="BCZ45767.1"/>
    <property type="molecule type" value="Genomic_DNA"/>
</dbReference>
<dbReference type="RefSeq" id="WP_224037324.1">
    <property type="nucleotide sequence ID" value="NZ_AP024849.1"/>
</dbReference>
<keyword evidence="2" id="KW-1185">Reference proteome</keyword>
<sequence>MFLFGRNKLKVRSEEDEDGVKTFVNYSGIQQKDTFKVKVLNELIGDGFCLGILDSKLLSFKTQEKLPISIAGIIEHFNFT</sequence>
<protein>
    <submittedName>
        <fullName evidence="1">Uncharacterized protein</fullName>
    </submittedName>
</protein>
<gene>
    <name evidence="1" type="ORF">psyc5s11_18340</name>
</gene>
<organism evidence="1 2">
    <name type="scientific">Clostridium gelidum</name>
    <dbReference type="NCBI Taxonomy" id="704125"/>
    <lineage>
        <taxon>Bacteria</taxon>
        <taxon>Bacillati</taxon>
        <taxon>Bacillota</taxon>
        <taxon>Clostridia</taxon>
        <taxon>Eubacteriales</taxon>
        <taxon>Clostridiaceae</taxon>
        <taxon>Clostridium</taxon>
    </lineage>
</organism>
<accession>A0ABM7T1J8</accession>
<evidence type="ECO:0000313" key="1">
    <source>
        <dbReference type="EMBL" id="BCZ45767.1"/>
    </source>
</evidence>
<evidence type="ECO:0000313" key="2">
    <source>
        <dbReference type="Proteomes" id="UP000824633"/>
    </source>
</evidence>
<dbReference type="Proteomes" id="UP000824633">
    <property type="component" value="Chromosome"/>
</dbReference>
<proteinExistence type="predicted"/>
<reference evidence="2" key="1">
    <citation type="submission" date="2021-07" db="EMBL/GenBank/DDBJ databases">
        <title>Complete genome sequencing of a Clostridium isolate.</title>
        <authorList>
            <person name="Ueki A."/>
            <person name="Tonouchi A."/>
        </authorList>
    </citation>
    <scope>NUCLEOTIDE SEQUENCE [LARGE SCALE GENOMIC DNA]</scope>
    <source>
        <strain evidence="2">C5S11</strain>
    </source>
</reference>
<name>A0ABM7T1J8_9CLOT</name>